<evidence type="ECO:0000256" key="6">
    <source>
        <dbReference type="SAM" id="MobiDB-lite"/>
    </source>
</evidence>
<keyword evidence="4" id="KW-0636">Prenylation</keyword>
<evidence type="ECO:0000256" key="1">
    <source>
        <dbReference type="ARBA" id="ARBA00022481"/>
    </source>
</evidence>
<comment type="caution">
    <text evidence="8">The sequence shown here is derived from an EMBL/GenBank/DDBJ whole genome shotgun (WGS) entry which is preliminary data.</text>
</comment>
<dbReference type="SUPFAM" id="SSF55008">
    <property type="entry name" value="HMA, heavy metal-associated domain"/>
    <property type="match status" value="1"/>
</dbReference>
<evidence type="ECO:0000313" key="8">
    <source>
        <dbReference type="EMBL" id="KAB5569438.1"/>
    </source>
</evidence>
<feature type="domain" description="HMA" evidence="7">
    <location>
        <begin position="69"/>
        <end position="136"/>
    </location>
</feature>
<feature type="region of interest" description="Disordered" evidence="6">
    <location>
        <begin position="136"/>
        <end position="259"/>
    </location>
</feature>
<evidence type="ECO:0000256" key="2">
    <source>
        <dbReference type="ARBA" id="ARBA00022723"/>
    </source>
</evidence>
<dbReference type="InterPro" id="IPR036163">
    <property type="entry name" value="HMA_dom_sf"/>
</dbReference>
<comment type="similarity">
    <text evidence="5">Belongs to the HIPP family.</text>
</comment>
<evidence type="ECO:0000256" key="5">
    <source>
        <dbReference type="ARBA" id="ARBA00024045"/>
    </source>
</evidence>
<evidence type="ECO:0000259" key="7">
    <source>
        <dbReference type="PROSITE" id="PS50846"/>
    </source>
</evidence>
<dbReference type="AlphaFoldDB" id="A0A5N5NR57"/>
<dbReference type="EMBL" id="VDCV01000002">
    <property type="protein sequence ID" value="KAB5569438.1"/>
    <property type="molecule type" value="Genomic_DNA"/>
</dbReference>
<feature type="region of interest" description="Disordered" evidence="6">
    <location>
        <begin position="317"/>
        <end position="345"/>
    </location>
</feature>
<dbReference type="PANTHER" id="PTHR45868">
    <property type="entry name" value="HEAVY METAL-ASSOCIATED ISOPRENYLATED PLANT PROTEIN 33-RELATED"/>
    <property type="match status" value="1"/>
</dbReference>
<name>A0A5N5NR57_9ROSI</name>
<dbReference type="CDD" id="cd00371">
    <property type="entry name" value="HMA"/>
    <property type="match status" value="1"/>
</dbReference>
<gene>
    <name evidence="8" type="ORF">DKX38_003231</name>
</gene>
<keyword evidence="3" id="KW-0449">Lipoprotein</keyword>
<dbReference type="InterPro" id="IPR006121">
    <property type="entry name" value="HMA_dom"/>
</dbReference>
<feature type="compositionally biased region" description="Basic and acidic residues" evidence="6">
    <location>
        <begin position="157"/>
        <end position="171"/>
    </location>
</feature>
<dbReference type="Gene3D" id="3.30.70.100">
    <property type="match status" value="1"/>
</dbReference>
<keyword evidence="2" id="KW-0479">Metal-binding</keyword>
<feature type="compositionally biased region" description="Basic residues" evidence="6">
    <location>
        <begin position="220"/>
        <end position="229"/>
    </location>
</feature>
<proteinExistence type="inferred from homology"/>
<dbReference type="Proteomes" id="UP000326939">
    <property type="component" value="Chromosome 2"/>
</dbReference>
<evidence type="ECO:0000256" key="3">
    <source>
        <dbReference type="ARBA" id="ARBA00023288"/>
    </source>
</evidence>
<keyword evidence="1" id="KW-0488">Methylation</keyword>
<accession>A0A5N5NR57</accession>
<dbReference type="PROSITE" id="PS50846">
    <property type="entry name" value="HMA_2"/>
    <property type="match status" value="1"/>
</dbReference>
<keyword evidence="9" id="KW-1185">Reference proteome</keyword>
<organism evidence="8 9">
    <name type="scientific">Salix brachista</name>
    <dbReference type="NCBI Taxonomy" id="2182728"/>
    <lineage>
        <taxon>Eukaryota</taxon>
        <taxon>Viridiplantae</taxon>
        <taxon>Streptophyta</taxon>
        <taxon>Embryophyta</taxon>
        <taxon>Tracheophyta</taxon>
        <taxon>Spermatophyta</taxon>
        <taxon>Magnoliopsida</taxon>
        <taxon>eudicotyledons</taxon>
        <taxon>Gunneridae</taxon>
        <taxon>Pentapetalae</taxon>
        <taxon>rosids</taxon>
        <taxon>fabids</taxon>
        <taxon>Malpighiales</taxon>
        <taxon>Salicaceae</taxon>
        <taxon>Saliceae</taxon>
        <taxon>Salix</taxon>
    </lineage>
</organism>
<feature type="compositionally biased region" description="Low complexity" evidence="6">
    <location>
        <begin position="232"/>
        <end position="245"/>
    </location>
</feature>
<reference evidence="9" key="1">
    <citation type="journal article" date="2019" name="Gigascience">
        <title>De novo genome assembly of the endangered Acer yangbiense, a plant species with extremely small populations endemic to Yunnan Province, China.</title>
        <authorList>
            <person name="Yang J."/>
            <person name="Wariss H.M."/>
            <person name="Tao L."/>
            <person name="Zhang R."/>
            <person name="Yun Q."/>
            <person name="Hollingsworth P."/>
            <person name="Dao Z."/>
            <person name="Luo G."/>
            <person name="Guo H."/>
            <person name="Ma Y."/>
            <person name="Sun W."/>
        </authorList>
    </citation>
    <scope>NUCLEOTIDE SEQUENCE [LARGE SCALE GENOMIC DNA]</scope>
    <source>
        <strain evidence="9">cv. br00</strain>
    </source>
</reference>
<dbReference type="PANTHER" id="PTHR45868:SF80">
    <property type="entry name" value="F15K9.8-RELATED"/>
    <property type="match status" value="1"/>
</dbReference>
<evidence type="ECO:0000313" key="9">
    <source>
        <dbReference type="Proteomes" id="UP000326939"/>
    </source>
</evidence>
<sequence>MILSNNLPKVKLQLYAQMIYVEKKRKLKATAFRVLEPLPESSPFLPTNRAITSHLYEMATRPAEEQLKYQTWVLKVSIHCEGCKKKVKKVLQSIDGVYKTEVDSHQHKVTVTGSVDAQILIKKLVRSGKYAELWPKSSENKEKKSGESQSNNKKKSPKDVQEVGGDDDHQKNTPAEKPGTDAKISGGNGGDDQNSGAESDDSGSGSAAPVAAAASGGGSGKKKKKKKKKPSIDSNNGASGDNSGGVPAENSGGIINIQAPSMPLTSHSPPRQHVYPYPPIYQQLIPVSGVNYNTAYRSASESCYAYPMYAPIHYHHQQRYQPPAPPPDLINEYGDDDSDTGCSVM</sequence>
<dbReference type="Pfam" id="PF00403">
    <property type="entry name" value="HMA"/>
    <property type="match status" value="1"/>
</dbReference>
<feature type="compositionally biased region" description="Low complexity" evidence="6">
    <location>
        <begin position="191"/>
        <end position="214"/>
    </location>
</feature>
<dbReference type="GO" id="GO:0046872">
    <property type="term" value="F:metal ion binding"/>
    <property type="evidence" value="ECO:0007669"/>
    <property type="project" value="UniProtKB-KW"/>
</dbReference>
<evidence type="ECO:0000256" key="4">
    <source>
        <dbReference type="ARBA" id="ARBA00023289"/>
    </source>
</evidence>
<protein>
    <recommendedName>
        <fullName evidence="7">HMA domain-containing protein</fullName>
    </recommendedName>
</protein>